<evidence type="ECO:0000256" key="6">
    <source>
        <dbReference type="RuleBase" id="RU361157"/>
    </source>
</evidence>
<dbReference type="GO" id="GO:0043190">
    <property type="term" value="C:ATP-binding cassette (ABC) transporter complex"/>
    <property type="evidence" value="ECO:0007669"/>
    <property type="project" value="InterPro"/>
</dbReference>
<name>A0A2S6GEG2_9PSEU</name>
<keyword evidence="5" id="KW-0046">Antibiotic resistance</keyword>
<dbReference type="InterPro" id="IPR051784">
    <property type="entry name" value="Nod_factor_ABC_transporter"/>
</dbReference>
<keyword evidence="9" id="KW-1185">Reference proteome</keyword>
<dbReference type="PIRSF" id="PIRSF006648">
    <property type="entry name" value="DrrB"/>
    <property type="match status" value="1"/>
</dbReference>
<evidence type="ECO:0000313" key="9">
    <source>
        <dbReference type="Proteomes" id="UP000239203"/>
    </source>
</evidence>
<keyword evidence="6" id="KW-1003">Cell membrane</keyword>
<dbReference type="InterPro" id="IPR047817">
    <property type="entry name" value="ABC2_TM_bact-type"/>
</dbReference>
<dbReference type="PANTHER" id="PTHR43229:SF2">
    <property type="entry name" value="NODULATION PROTEIN J"/>
    <property type="match status" value="1"/>
</dbReference>
<feature type="transmembrane region" description="Helical" evidence="6">
    <location>
        <begin position="152"/>
        <end position="175"/>
    </location>
</feature>
<comment type="subcellular location">
    <subcellularLocation>
        <location evidence="6">Cell membrane</location>
        <topology evidence="6">Multi-pass membrane protein</topology>
    </subcellularLocation>
    <subcellularLocation>
        <location evidence="1">Membrane</location>
        <topology evidence="1">Multi-pass membrane protein</topology>
    </subcellularLocation>
</comment>
<evidence type="ECO:0000256" key="3">
    <source>
        <dbReference type="ARBA" id="ARBA00022989"/>
    </source>
</evidence>
<feature type="transmembrane region" description="Helical" evidence="6">
    <location>
        <begin position="40"/>
        <end position="62"/>
    </location>
</feature>
<keyword evidence="3 6" id="KW-1133">Transmembrane helix</keyword>
<evidence type="ECO:0000313" key="8">
    <source>
        <dbReference type="EMBL" id="PPK63541.1"/>
    </source>
</evidence>
<comment type="caution">
    <text evidence="8">The sequence shown here is derived from an EMBL/GenBank/DDBJ whole genome shotgun (WGS) entry which is preliminary data.</text>
</comment>
<sequence>MTAAVLPRPTATVGLSETLRHSFALAGRAVTKVRKNPESLLDVTLQPIIFLVLFVYLFGGAVGGSTDAYLQVLLPGLMVQNIVFASLGTGMALNTDITKGMFDRFRSMPIARSAPLIGAVLGDIVRFVVTLTVLFVFATIMGFRVQTDPGRFLIAVVLLIAFGLCLCWVSVWVGMLVKSPQAVPGTLVAFMFPLTFGSNAFVPADTLPGWLKAWVDINPVTHLTDAGRGLLLGGEWVGSAAIAFAWAIGIAAVFLPLALRGYRKRLG</sequence>
<dbReference type="InterPro" id="IPR000412">
    <property type="entry name" value="ABC_2_transport"/>
</dbReference>
<gene>
    <name evidence="8" type="ORF">CLV40_12768</name>
</gene>
<evidence type="ECO:0000256" key="1">
    <source>
        <dbReference type="ARBA" id="ARBA00004141"/>
    </source>
</evidence>
<feature type="transmembrane region" description="Helical" evidence="6">
    <location>
        <begin position="182"/>
        <end position="202"/>
    </location>
</feature>
<dbReference type="EMBL" id="PTIX01000027">
    <property type="protein sequence ID" value="PPK63541.1"/>
    <property type="molecule type" value="Genomic_DNA"/>
</dbReference>
<evidence type="ECO:0000259" key="7">
    <source>
        <dbReference type="PROSITE" id="PS51012"/>
    </source>
</evidence>
<feature type="transmembrane region" description="Helical" evidence="6">
    <location>
        <begin position="114"/>
        <end position="140"/>
    </location>
</feature>
<evidence type="ECO:0000256" key="5">
    <source>
        <dbReference type="ARBA" id="ARBA00023251"/>
    </source>
</evidence>
<dbReference type="GO" id="GO:0140359">
    <property type="term" value="F:ABC-type transporter activity"/>
    <property type="evidence" value="ECO:0007669"/>
    <property type="project" value="InterPro"/>
</dbReference>
<dbReference type="InterPro" id="IPR013525">
    <property type="entry name" value="ABC2_TM"/>
</dbReference>
<keyword evidence="4 6" id="KW-0472">Membrane</keyword>
<dbReference type="RefSeq" id="WP_104482672.1">
    <property type="nucleotide sequence ID" value="NZ_CP154825.1"/>
</dbReference>
<protein>
    <recommendedName>
        <fullName evidence="6">Transport permease protein</fullName>
    </recommendedName>
</protein>
<dbReference type="Pfam" id="PF01061">
    <property type="entry name" value="ABC2_membrane"/>
    <property type="match status" value="1"/>
</dbReference>
<dbReference type="PROSITE" id="PS51012">
    <property type="entry name" value="ABC_TM2"/>
    <property type="match status" value="1"/>
</dbReference>
<dbReference type="PANTHER" id="PTHR43229">
    <property type="entry name" value="NODULATION PROTEIN J"/>
    <property type="match status" value="1"/>
</dbReference>
<keyword evidence="6" id="KW-0813">Transport</keyword>
<keyword evidence="2 6" id="KW-0812">Transmembrane</keyword>
<reference evidence="8 9" key="1">
    <citation type="submission" date="2018-02" db="EMBL/GenBank/DDBJ databases">
        <title>Genomic Encyclopedia of Archaeal and Bacterial Type Strains, Phase II (KMG-II): from individual species to whole genera.</title>
        <authorList>
            <person name="Goeker M."/>
        </authorList>
    </citation>
    <scope>NUCLEOTIDE SEQUENCE [LARGE SCALE GENOMIC DNA]</scope>
    <source>
        <strain evidence="8 9">YU 961-1</strain>
    </source>
</reference>
<comment type="similarity">
    <text evidence="6">Belongs to the ABC-2 integral membrane protein family.</text>
</comment>
<organism evidence="8 9">
    <name type="scientific">Actinokineospora auranticolor</name>
    <dbReference type="NCBI Taxonomy" id="155976"/>
    <lineage>
        <taxon>Bacteria</taxon>
        <taxon>Bacillati</taxon>
        <taxon>Actinomycetota</taxon>
        <taxon>Actinomycetes</taxon>
        <taxon>Pseudonocardiales</taxon>
        <taxon>Pseudonocardiaceae</taxon>
        <taxon>Actinokineospora</taxon>
    </lineage>
</organism>
<feature type="domain" description="ABC transmembrane type-2" evidence="7">
    <location>
        <begin position="38"/>
        <end position="265"/>
    </location>
</feature>
<dbReference type="Proteomes" id="UP000239203">
    <property type="component" value="Unassembled WGS sequence"/>
</dbReference>
<dbReference type="OrthoDB" id="8988363at2"/>
<feature type="transmembrane region" description="Helical" evidence="6">
    <location>
        <begin position="68"/>
        <end position="93"/>
    </location>
</feature>
<evidence type="ECO:0000256" key="4">
    <source>
        <dbReference type="ARBA" id="ARBA00023136"/>
    </source>
</evidence>
<accession>A0A2S6GEG2</accession>
<dbReference type="AlphaFoldDB" id="A0A2S6GEG2"/>
<evidence type="ECO:0000256" key="2">
    <source>
        <dbReference type="ARBA" id="ARBA00022692"/>
    </source>
</evidence>
<dbReference type="GO" id="GO:0046677">
    <property type="term" value="P:response to antibiotic"/>
    <property type="evidence" value="ECO:0007669"/>
    <property type="project" value="UniProtKB-KW"/>
</dbReference>
<feature type="transmembrane region" description="Helical" evidence="6">
    <location>
        <begin position="236"/>
        <end position="259"/>
    </location>
</feature>
<proteinExistence type="inferred from homology"/>